<dbReference type="PANTHER" id="PTHR24006:SF888">
    <property type="entry name" value="UBIQUITIN CARBOXYL-TERMINAL HYDROLASE 30"/>
    <property type="match status" value="1"/>
</dbReference>
<evidence type="ECO:0000256" key="8">
    <source>
        <dbReference type="SAM" id="MobiDB-lite"/>
    </source>
</evidence>
<accession>A0ABR0FS77</accession>
<feature type="region of interest" description="Disordered" evidence="8">
    <location>
        <begin position="255"/>
        <end position="293"/>
    </location>
</feature>
<dbReference type="InterPro" id="IPR028889">
    <property type="entry name" value="USP"/>
</dbReference>
<dbReference type="InterPro" id="IPR038765">
    <property type="entry name" value="Papain-like_cys_pep_sf"/>
</dbReference>
<feature type="domain" description="USP" evidence="10">
    <location>
        <begin position="157"/>
        <end position="617"/>
    </location>
</feature>
<dbReference type="InterPro" id="IPR050164">
    <property type="entry name" value="Peptidase_C19"/>
</dbReference>
<feature type="region of interest" description="Disordered" evidence="8">
    <location>
        <begin position="534"/>
        <end position="581"/>
    </location>
</feature>
<evidence type="ECO:0000313" key="12">
    <source>
        <dbReference type="Proteomes" id="UP001322138"/>
    </source>
</evidence>
<evidence type="ECO:0000256" key="6">
    <source>
        <dbReference type="ARBA" id="ARBA00022801"/>
    </source>
</evidence>
<feature type="compositionally biased region" description="Basic and acidic residues" evidence="8">
    <location>
        <begin position="554"/>
        <end position="565"/>
    </location>
</feature>
<evidence type="ECO:0000313" key="11">
    <source>
        <dbReference type="EMBL" id="KAK4645850.1"/>
    </source>
</evidence>
<keyword evidence="12" id="KW-1185">Reference proteome</keyword>
<dbReference type="PROSITE" id="PS50235">
    <property type="entry name" value="USP_3"/>
    <property type="match status" value="1"/>
</dbReference>
<feature type="compositionally biased region" description="Basic and acidic residues" evidence="8">
    <location>
        <begin position="268"/>
        <end position="284"/>
    </location>
</feature>
<protein>
    <recommendedName>
        <fullName evidence="3">ubiquitinyl hydrolase 1</fullName>
        <ecNumber evidence="3">3.4.19.12</ecNumber>
    </recommendedName>
</protein>
<keyword evidence="4 11" id="KW-0645">Protease</keyword>
<keyword evidence="9" id="KW-1133">Transmembrane helix</keyword>
<feature type="region of interest" description="Disordered" evidence="8">
    <location>
        <begin position="666"/>
        <end position="697"/>
    </location>
</feature>
<keyword evidence="9" id="KW-0812">Transmembrane</keyword>
<dbReference type="Proteomes" id="UP001322138">
    <property type="component" value="Unassembled WGS sequence"/>
</dbReference>
<dbReference type="Gene3D" id="3.90.70.10">
    <property type="entry name" value="Cysteine proteinases"/>
    <property type="match status" value="1"/>
</dbReference>
<evidence type="ECO:0000256" key="2">
    <source>
        <dbReference type="ARBA" id="ARBA00009085"/>
    </source>
</evidence>
<comment type="similarity">
    <text evidence="2">Belongs to the peptidase C19 family.</text>
</comment>
<comment type="catalytic activity">
    <reaction evidence="1">
        <text>Thiol-dependent hydrolysis of ester, thioester, amide, peptide and isopeptide bonds formed by the C-terminal Gly of ubiquitin (a 76-residue protein attached to proteins as an intracellular targeting signal).</text>
        <dbReference type="EC" id="3.4.19.12"/>
    </reaction>
</comment>
<dbReference type="InterPro" id="IPR018200">
    <property type="entry name" value="USP_CS"/>
</dbReference>
<dbReference type="PANTHER" id="PTHR24006">
    <property type="entry name" value="UBIQUITIN CARBOXYL-TERMINAL HYDROLASE"/>
    <property type="match status" value="1"/>
</dbReference>
<evidence type="ECO:0000256" key="3">
    <source>
        <dbReference type="ARBA" id="ARBA00012759"/>
    </source>
</evidence>
<feature type="transmembrane region" description="Helical" evidence="9">
    <location>
        <begin position="34"/>
        <end position="56"/>
    </location>
</feature>
<dbReference type="EC" id="3.4.19.12" evidence="3"/>
<evidence type="ECO:0000256" key="7">
    <source>
        <dbReference type="ARBA" id="ARBA00022807"/>
    </source>
</evidence>
<dbReference type="InterPro" id="IPR001394">
    <property type="entry name" value="Peptidase_C19_UCH"/>
</dbReference>
<keyword evidence="7" id="KW-0788">Thiol protease</keyword>
<dbReference type="SUPFAM" id="SSF54001">
    <property type="entry name" value="Cysteine proteinases"/>
    <property type="match status" value="1"/>
</dbReference>
<dbReference type="EMBL" id="JAFFGZ010000004">
    <property type="protein sequence ID" value="KAK4645850.1"/>
    <property type="molecule type" value="Genomic_DNA"/>
</dbReference>
<sequence length="697" mass="76479">MNTEAYRRILGQVETRVGLDSQQHSTLRQLKDRAVGPIGIIVTLIVVLVSWIYQIAKRQGRVPDLSQLIWKILVAFTPARLLYAMDDFLNPSLFPRPPSADRPTTHEAKSDVLKKMLGLETAAGILNSGIEAGRKSLTTLSTAALNVARKSSPDQPPGLLNMDNSCFQNSILQGLASLRPFPGYLSAVSSAMTSADSFTISKLHKLVLDLNNLSNNGRTLGTPAVLKKMNTWQQQDAQEYYSKLLDQISKEVAKSLKNPQNSPALELDWSRDDSDSSQHSDDSGYHSMESQSKYGQDIRVTRNPLEGLIAQRVACVSCGYCSGLDMIPFNCLTLNLGKRMEHDLYERLDAYTSLEAIQDVECTKCTLLNSRSGLQALAERANIPGLAERIQIIEEALEEEDFKDDTLKKCNIPRTQRKSSTKTKQTSIARPPQSLVFHINRSVFDERTGRLYKNGANVRFPMELDLGPWCVGSAAGLTGRDLSSDGEEWITDPRSSMVAGGERMSRITGPIYTLRAVVAHYGRHENGHYVCFRKHPKSSSPPAAAPEVGGATDEPPKLASEKDMSADAPSTPVTRGTLEEDLEEEQWWSLSDEDVARVDEDTVLAQGGVFMLFYDCVDPEQTLMTAELASCDEMQEGGVQGPVSSFLKVDGPEEEIQGPMSFLKVDGPETPAISTEGDASLSEAAAIPLPDGNDSDY</sequence>
<dbReference type="PROSITE" id="PS00973">
    <property type="entry name" value="USP_2"/>
    <property type="match status" value="1"/>
</dbReference>
<dbReference type="CDD" id="cd02662">
    <property type="entry name" value="Peptidase_C19F"/>
    <property type="match status" value="1"/>
</dbReference>
<evidence type="ECO:0000256" key="1">
    <source>
        <dbReference type="ARBA" id="ARBA00000707"/>
    </source>
</evidence>
<dbReference type="Pfam" id="PF00443">
    <property type="entry name" value="UCH"/>
    <property type="match status" value="1"/>
</dbReference>
<evidence type="ECO:0000256" key="5">
    <source>
        <dbReference type="ARBA" id="ARBA00022786"/>
    </source>
</evidence>
<keyword evidence="5" id="KW-0833">Ubl conjugation pathway</keyword>
<name>A0ABR0FS77_9PEZI</name>
<proteinExistence type="inferred from homology"/>
<evidence type="ECO:0000256" key="9">
    <source>
        <dbReference type="SAM" id="Phobius"/>
    </source>
</evidence>
<organism evidence="11 12">
    <name type="scientific">Podospora bellae-mahoneyi</name>
    <dbReference type="NCBI Taxonomy" id="2093777"/>
    <lineage>
        <taxon>Eukaryota</taxon>
        <taxon>Fungi</taxon>
        <taxon>Dikarya</taxon>
        <taxon>Ascomycota</taxon>
        <taxon>Pezizomycotina</taxon>
        <taxon>Sordariomycetes</taxon>
        <taxon>Sordariomycetidae</taxon>
        <taxon>Sordariales</taxon>
        <taxon>Podosporaceae</taxon>
        <taxon>Podospora</taxon>
    </lineage>
</organism>
<evidence type="ECO:0000256" key="4">
    <source>
        <dbReference type="ARBA" id="ARBA00022670"/>
    </source>
</evidence>
<keyword evidence="6 11" id="KW-0378">Hydrolase</keyword>
<dbReference type="GeneID" id="87895727"/>
<keyword evidence="9" id="KW-0472">Membrane</keyword>
<dbReference type="RefSeq" id="XP_062734826.1">
    <property type="nucleotide sequence ID" value="XM_062876245.1"/>
</dbReference>
<dbReference type="GO" id="GO:0004843">
    <property type="term" value="F:cysteine-type deubiquitinase activity"/>
    <property type="evidence" value="ECO:0007669"/>
    <property type="project" value="UniProtKB-EC"/>
</dbReference>
<dbReference type="GO" id="GO:0006508">
    <property type="term" value="P:proteolysis"/>
    <property type="evidence" value="ECO:0007669"/>
    <property type="project" value="UniProtKB-KW"/>
</dbReference>
<comment type="caution">
    <text evidence="11">The sequence shown here is derived from an EMBL/GenBank/DDBJ whole genome shotgun (WGS) entry which is preliminary data.</text>
</comment>
<gene>
    <name evidence="11" type="primary">UBP1</name>
    <name evidence="11" type="ORF">QC761_205180</name>
</gene>
<evidence type="ECO:0000259" key="10">
    <source>
        <dbReference type="PROSITE" id="PS50235"/>
    </source>
</evidence>
<reference evidence="11 12" key="1">
    <citation type="journal article" date="2023" name="bioRxiv">
        <title>High-quality genome assemblies of four members of thePodospora anserinaspecies complex.</title>
        <authorList>
            <person name="Ament-Velasquez S.L."/>
            <person name="Vogan A.A."/>
            <person name="Wallerman O."/>
            <person name="Hartmann F."/>
            <person name="Gautier V."/>
            <person name="Silar P."/>
            <person name="Giraud T."/>
            <person name="Johannesson H."/>
        </authorList>
    </citation>
    <scope>NUCLEOTIDE SEQUENCE [LARGE SCALE GENOMIC DNA]</scope>
    <source>
        <strain evidence="11 12">CBS 112042</strain>
    </source>
</reference>